<proteinExistence type="predicted"/>
<dbReference type="OrthoDB" id="843671at2759"/>
<dbReference type="OMA" id="CFPVENG"/>
<protein>
    <submittedName>
        <fullName evidence="1">Uncharacterized protein</fullName>
    </submittedName>
</protein>
<dbReference type="Pfam" id="PF14009">
    <property type="entry name" value="PADRE"/>
    <property type="match status" value="1"/>
</dbReference>
<dbReference type="InterPro" id="IPR025322">
    <property type="entry name" value="PADRE_dom"/>
</dbReference>
<dbReference type="eggNOG" id="ENOG502RZ4Y">
    <property type="taxonomic scope" value="Eukaryota"/>
</dbReference>
<dbReference type="Gramene" id="ERN17631">
    <property type="protein sequence ID" value="ERN17631"/>
    <property type="gene ID" value="AMTR_s00059p00175070"/>
</dbReference>
<gene>
    <name evidence="1" type="ORF">AMTR_s00059p00175070</name>
</gene>
<evidence type="ECO:0000313" key="2">
    <source>
        <dbReference type="Proteomes" id="UP000017836"/>
    </source>
</evidence>
<sequence>MGLCCSCEAPMISTAKLILLDGKLQEFAGPVKVSHVLQHNPSCFICNSDNMGFDDFISAVSSDDELQPGQLYFALPLSKLQKPLKASEMAALAVKASCALKKTARDRQIRINPVCFPVENGRNLCFQANFLVENGPKISSCVGGLERERRRRPNACYRPSFKDRLGAIEEGCTLH</sequence>
<dbReference type="PANTHER" id="PTHR33052">
    <property type="entry name" value="DUF4228 DOMAIN PROTEIN-RELATED"/>
    <property type="match status" value="1"/>
</dbReference>
<evidence type="ECO:0000313" key="1">
    <source>
        <dbReference type="EMBL" id="ERN17631.1"/>
    </source>
</evidence>
<organism evidence="1 2">
    <name type="scientific">Amborella trichopoda</name>
    <dbReference type="NCBI Taxonomy" id="13333"/>
    <lineage>
        <taxon>Eukaryota</taxon>
        <taxon>Viridiplantae</taxon>
        <taxon>Streptophyta</taxon>
        <taxon>Embryophyta</taxon>
        <taxon>Tracheophyta</taxon>
        <taxon>Spermatophyta</taxon>
        <taxon>Magnoliopsida</taxon>
        <taxon>Amborellales</taxon>
        <taxon>Amborellaceae</taxon>
        <taxon>Amborella</taxon>
    </lineage>
</organism>
<dbReference type="KEGG" id="atr:18445976"/>
<reference evidence="2" key="1">
    <citation type="journal article" date="2013" name="Science">
        <title>The Amborella genome and the evolution of flowering plants.</title>
        <authorList>
            <consortium name="Amborella Genome Project"/>
        </authorList>
    </citation>
    <scope>NUCLEOTIDE SEQUENCE [LARGE SCALE GENOMIC DNA]</scope>
</reference>
<dbReference type="AlphaFoldDB" id="U5CWD3"/>
<name>U5CWD3_AMBTC</name>
<dbReference type="HOGENOM" id="CLU_088728_1_0_1"/>
<keyword evidence="2" id="KW-1185">Reference proteome</keyword>
<dbReference type="Proteomes" id="UP000017836">
    <property type="component" value="Unassembled WGS sequence"/>
</dbReference>
<accession>U5CWD3</accession>
<dbReference type="EMBL" id="KI392312">
    <property type="protein sequence ID" value="ERN17631.1"/>
    <property type="molecule type" value="Genomic_DNA"/>
</dbReference>